<keyword evidence="1" id="KW-0812">Transmembrane</keyword>
<evidence type="ECO:0000313" key="3">
    <source>
        <dbReference type="Proteomes" id="UP001431693"/>
    </source>
</evidence>
<feature type="transmembrane region" description="Helical" evidence="1">
    <location>
        <begin position="45"/>
        <end position="67"/>
    </location>
</feature>
<feature type="transmembrane region" description="Helical" evidence="1">
    <location>
        <begin position="131"/>
        <end position="150"/>
    </location>
</feature>
<reference evidence="2" key="1">
    <citation type="submission" date="2023-05" db="EMBL/GenBank/DDBJ databases">
        <title>[olsenella] sp. nov., isolated from a pig farm feces dump.</title>
        <authorList>
            <person name="Chang Y.-H."/>
        </authorList>
    </citation>
    <scope>NUCLEOTIDE SEQUENCE</scope>
    <source>
        <strain evidence="2">YH-ols2217</strain>
    </source>
</reference>
<comment type="caution">
    <text evidence="2">The sequence shown here is derived from an EMBL/GenBank/DDBJ whole genome shotgun (WGS) entry which is preliminary data.</text>
</comment>
<accession>A0ABT6ZMR4</accession>
<evidence type="ECO:0000313" key="2">
    <source>
        <dbReference type="EMBL" id="MDJ1130354.1"/>
    </source>
</evidence>
<evidence type="ECO:0008006" key="4">
    <source>
        <dbReference type="Google" id="ProtNLM"/>
    </source>
</evidence>
<name>A0ABT6ZMR4_9ACTN</name>
<dbReference type="EMBL" id="JASJEX010000005">
    <property type="protein sequence ID" value="MDJ1130354.1"/>
    <property type="molecule type" value="Genomic_DNA"/>
</dbReference>
<keyword evidence="1" id="KW-0472">Membrane</keyword>
<evidence type="ECO:0000256" key="1">
    <source>
        <dbReference type="SAM" id="Phobius"/>
    </source>
</evidence>
<feature type="transmembrane region" description="Helical" evidence="1">
    <location>
        <begin position="88"/>
        <end position="111"/>
    </location>
</feature>
<keyword evidence="1" id="KW-1133">Transmembrane helix</keyword>
<protein>
    <recommendedName>
        <fullName evidence="4">DUF2798 domain-containing protein</fullName>
    </recommendedName>
</protein>
<keyword evidence="3" id="KW-1185">Reference proteome</keyword>
<dbReference type="Proteomes" id="UP001431693">
    <property type="component" value="Unassembled WGS sequence"/>
</dbReference>
<feature type="transmembrane region" description="Helical" evidence="1">
    <location>
        <begin position="12"/>
        <end position="33"/>
    </location>
</feature>
<sequence>MRFYMRLPRNNREFVVFLLVVSLISVNIIAPLLTCMEIGFSTQSWLGTYSVIGLAWLLVVACVLATKRPAEWLTHKLADKDDSYNMQLLANILASVLLLSVALTLLAPMVATGETLGHSLSQFILRWPRNFGVALFVEALIAQPIARRVMNAMHLRLDAKAA</sequence>
<organism evidence="2 3">
    <name type="scientific">Kribbibacterium absianum</name>
    <dbReference type="NCBI Taxonomy" id="3044210"/>
    <lineage>
        <taxon>Bacteria</taxon>
        <taxon>Bacillati</taxon>
        <taxon>Actinomycetota</taxon>
        <taxon>Coriobacteriia</taxon>
        <taxon>Coriobacteriales</taxon>
        <taxon>Kribbibacteriaceae</taxon>
        <taxon>Kribbibacterium</taxon>
    </lineage>
</organism>
<proteinExistence type="predicted"/>
<dbReference type="RefSeq" id="WP_283713410.1">
    <property type="nucleotide sequence ID" value="NZ_JASJEW010000004.1"/>
</dbReference>
<gene>
    <name evidence="2" type="ORF">QJ043_09725</name>
</gene>